<evidence type="ECO:0000313" key="2">
    <source>
        <dbReference type="EMBL" id="SMO52774.1"/>
    </source>
</evidence>
<dbReference type="InterPro" id="IPR036866">
    <property type="entry name" value="RibonucZ/Hydroxyglut_hydro"/>
</dbReference>
<dbReference type="InterPro" id="IPR001279">
    <property type="entry name" value="Metallo-B-lactamas"/>
</dbReference>
<dbReference type="AlphaFoldDB" id="A0A521C057"/>
<proteinExistence type="predicted"/>
<dbReference type="Proteomes" id="UP000315971">
    <property type="component" value="Unassembled WGS sequence"/>
</dbReference>
<feature type="domain" description="Metallo-beta-lactamase" evidence="1">
    <location>
        <begin position="10"/>
        <end position="202"/>
    </location>
</feature>
<dbReference type="Gene3D" id="3.60.15.10">
    <property type="entry name" value="Ribonuclease Z/Hydroxyacylglutathione hydrolase-like"/>
    <property type="match status" value="1"/>
</dbReference>
<dbReference type="NCBIfam" id="NF001911">
    <property type="entry name" value="PRK00685.1"/>
    <property type="match status" value="1"/>
</dbReference>
<sequence>MNRTQIQFLGHATFKITTPEGKSIIVDPWLINNKFIPEEYKNQPKIDLMLVTHGHDDHFDNKIVDLIDQYQPKVIANSICRWYLLEEGVNSKLIEPLNLGGTISLLDVKVSMVNAFHLSHINITNTKIDYPHAANGYILQLSDDVRIYFAGDTSIFGDMKLIAEIYKPTIAVLPIGDRFTMGPLEASHAIRMLDVKHVIPFHYGTYPFLTGTPEELVKLTSDIEGLTIHALKAGEMLDCGNL</sequence>
<protein>
    <submittedName>
        <fullName evidence="2">L-ascorbate metabolism protein UlaG, beta-lactamase superfamily</fullName>
    </submittedName>
</protein>
<dbReference type="InterPro" id="IPR050114">
    <property type="entry name" value="UPF0173_UPF0282_UlaG_hydrolase"/>
</dbReference>
<evidence type="ECO:0000313" key="3">
    <source>
        <dbReference type="Proteomes" id="UP000315971"/>
    </source>
</evidence>
<dbReference type="SMART" id="SM00849">
    <property type="entry name" value="Lactamase_B"/>
    <property type="match status" value="1"/>
</dbReference>
<name>A0A521C057_9SPHI</name>
<dbReference type="SUPFAM" id="SSF56281">
    <property type="entry name" value="Metallo-hydrolase/oxidoreductase"/>
    <property type="match status" value="1"/>
</dbReference>
<organism evidence="2 3">
    <name type="scientific">Solitalea koreensis</name>
    <dbReference type="NCBI Taxonomy" id="543615"/>
    <lineage>
        <taxon>Bacteria</taxon>
        <taxon>Pseudomonadati</taxon>
        <taxon>Bacteroidota</taxon>
        <taxon>Sphingobacteriia</taxon>
        <taxon>Sphingobacteriales</taxon>
        <taxon>Sphingobacteriaceae</taxon>
        <taxon>Solitalea</taxon>
    </lineage>
</organism>
<evidence type="ECO:0000259" key="1">
    <source>
        <dbReference type="SMART" id="SM00849"/>
    </source>
</evidence>
<dbReference type="Pfam" id="PF13483">
    <property type="entry name" value="Lactamase_B_3"/>
    <property type="match status" value="1"/>
</dbReference>
<gene>
    <name evidence="2" type="ORF">SAMN06265350_10391</name>
</gene>
<dbReference type="PANTHER" id="PTHR43546">
    <property type="entry name" value="UPF0173 METAL-DEPENDENT HYDROLASE MJ1163-RELATED"/>
    <property type="match status" value="1"/>
</dbReference>
<dbReference type="OrthoDB" id="9789133at2"/>
<accession>A0A521C057</accession>
<dbReference type="RefSeq" id="WP_142602363.1">
    <property type="nucleotide sequence ID" value="NZ_FXSZ01000003.1"/>
</dbReference>
<keyword evidence="3" id="KW-1185">Reference proteome</keyword>
<reference evidence="2 3" key="1">
    <citation type="submission" date="2017-05" db="EMBL/GenBank/DDBJ databases">
        <authorList>
            <person name="Varghese N."/>
            <person name="Submissions S."/>
        </authorList>
    </citation>
    <scope>NUCLEOTIDE SEQUENCE [LARGE SCALE GENOMIC DNA]</scope>
    <source>
        <strain evidence="2 3">DSM 21342</strain>
    </source>
</reference>
<dbReference type="EMBL" id="FXSZ01000003">
    <property type="protein sequence ID" value="SMO52774.1"/>
    <property type="molecule type" value="Genomic_DNA"/>
</dbReference>
<dbReference type="PANTHER" id="PTHR43546:SF3">
    <property type="entry name" value="UPF0173 METAL-DEPENDENT HYDROLASE MJ1163"/>
    <property type="match status" value="1"/>
</dbReference>